<dbReference type="SUPFAM" id="SSF52129">
    <property type="entry name" value="Caspase-like"/>
    <property type="match status" value="1"/>
</dbReference>
<dbReference type="GO" id="GO:0004197">
    <property type="term" value="F:cysteine-type endopeptidase activity"/>
    <property type="evidence" value="ECO:0007669"/>
    <property type="project" value="InterPro"/>
</dbReference>
<evidence type="ECO:0000313" key="4">
    <source>
        <dbReference type="Proteomes" id="UP000182306"/>
    </source>
</evidence>
<reference evidence="3 4" key="1">
    <citation type="submission" date="2015-10" db="EMBL/GenBank/DDBJ databases">
        <title>Genomic differences between typical nodule nitrogen-fixing rhizobial strains and those coming from bean seeds.</title>
        <authorList>
            <person name="Peralta H."/>
            <person name="Aguilar-Vera A."/>
            <person name="Diaz R."/>
            <person name="Mora Y."/>
            <person name="Martinez-Batallar G."/>
            <person name="Salazar E."/>
            <person name="Vargas-Lagunas C."/>
            <person name="Encarnacion S."/>
            <person name="Girard L."/>
            <person name="Mora J."/>
        </authorList>
    </citation>
    <scope>NUCLEOTIDE SEQUENCE [LARGE SCALE GENOMIC DNA]</scope>
    <source>
        <strain evidence="3 4">CFNEI 73</strain>
        <plasmid evidence="3 4">B</plasmid>
    </source>
</reference>
<accession>A0A1L3LUG2</accession>
<feature type="domain" description="Peptidase C14 caspase" evidence="2">
    <location>
        <begin position="97"/>
        <end position="368"/>
    </location>
</feature>
<evidence type="ECO:0000259" key="2">
    <source>
        <dbReference type="Pfam" id="PF00656"/>
    </source>
</evidence>
<name>A0A1L3LUG2_9HYPH</name>
<sequence length="464" mass="49525">MARKPPPDIDSPIPGSSALPSQPNWETESASRDSIGPTSVVCGITVPHRCGNRSRLVEEICCHHSVFRVDFTISSVGGGTVEPFLVHDVAVAGPATHALVIGVGAYPHLNGGTAKRTADHDGMEQLTSPPISAREFAAWLISEFHHPDKPLASVALLLSEAAPTPFVDPTDGAKSFAVAEATSKNVEDAIKAFFKRGDQDVGNQLIFYFCGHGIGQGTDTALLLADYGQDELNALRGAIDFRILRLGMNRCKAANQIYFVDACRSSTDTLIEAAGNAGLVVIGAGPRPHGLEPRRAPVFYATHNGFKAYALPGQATIFTEALLKGLRDLGADDDMGDWRVTTGKLQTAVEHVAERAAADIEKRQVPTADDVSNFYLTFIKDIPDALVYVVSNPPDAIDTASLSFQLAGGALINAPVAGRKPQLWALQLPSGDYEFTAVFGAKPPQKVRNHVHPTFRQVTIAVPP</sequence>
<gene>
    <name evidence="3" type="ORF">SAMCFNEI73_pB0500</name>
</gene>
<dbReference type="KEGG" id="same:SAMCFNEI73_pB0500"/>
<proteinExistence type="predicted"/>
<keyword evidence="3" id="KW-0614">Plasmid</keyword>
<dbReference type="GO" id="GO:0006508">
    <property type="term" value="P:proteolysis"/>
    <property type="evidence" value="ECO:0007669"/>
    <property type="project" value="InterPro"/>
</dbReference>
<evidence type="ECO:0000256" key="1">
    <source>
        <dbReference type="SAM" id="MobiDB-lite"/>
    </source>
</evidence>
<evidence type="ECO:0000313" key="3">
    <source>
        <dbReference type="EMBL" id="APG93696.1"/>
    </source>
</evidence>
<dbReference type="OrthoDB" id="7052039at2"/>
<protein>
    <recommendedName>
        <fullName evidence="2">Peptidase C14 caspase domain-containing protein</fullName>
    </recommendedName>
</protein>
<dbReference type="InterPro" id="IPR029030">
    <property type="entry name" value="Caspase-like_dom_sf"/>
</dbReference>
<feature type="region of interest" description="Disordered" evidence="1">
    <location>
        <begin position="1"/>
        <end position="36"/>
    </location>
</feature>
<dbReference type="Pfam" id="PF00656">
    <property type="entry name" value="Peptidase_C14"/>
    <property type="match status" value="1"/>
</dbReference>
<dbReference type="EMBL" id="CP013109">
    <property type="protein sequence ID" value="APG93696.1"/>
    <property type="molecule type" value="Genomic_DNA"/>
</dbReference>
<dbReference type="Proteomes" id="UP000182306">
    <property type="component" value="Plasmid B"/>
</dbReference>
<geneLocation type="plasmid" evidence="3 4">
    <name>B</name>
</geneLocation>
<dbReference type="Gene3D" id="3.40.50.1460">
    <property type="match status" value="1"/>
</dbReference>
<dbReference type="AlphaFoldDB" id="A0A1L3LUG2"/>
<feature type="compositionally biased region" description="Polar residues" evidence="1">
    <location>
        <begin position="18"/>
        <end position="28"/>
    </location>
</feature>
<keyword evidence="4" id="KW-1185">Reference proteome</keyword>
<organism evidence="3 4">
    <name type="scientific">Sinorhizobium americanum</name>
    <dbReference type="NCBI Taxonomy" id="194963"/>
    <lineage>
        <taxon>Bacteria</taxon>
        <taxon>Pseudomonadati</taxon>
        <taxon>Pseudomonadota</taxon>
        <taxon>Alphaproteobacteria</taxon>
        <taxon>Hyphomicrobiales</taxon>
        <taxon>Rhizobiaceae</taxon>
        <taxon>Sinorhizobium/Ensifer group</taxon>
        <taxon>Sinorhizobium</taxon>
    </lineage>
</organism>
<dbReference type="InterPro" id="IPR011600">
    <property type="entry name" value="Pept_C14_caspase"/>
</dbReference>